<evidence type="ECO:0000313" key="1">
    <source>
        <dbReference type="Proteomes" id="UP000095286"/>
    </source>
</evidence>
<accession>A0AC35U6M5</accession>
<protein>
    <submittedName>
        <fullName evidence="2">Sulfotransfer_1 domain-containing protein</fullName>
    </submittedName>
</protein>
<sequence length="319" mass="37551">MRFRIVKSINTIVICLAFIGLLYVVKIFSKLIKFNESASYGNLSKDQRSRDYGYINITDSSSLPSFIQFDNKYRVAPKQRLLFCAIEKNLSTLFNALVCYLFDNSLFEMNNVSITNNAYENRLCKSKNEFTKMKAIEKKYITISDWHYVAIVRHPIERFISGFVDKCILETKRNHIKGKCYGCKSNVTCFIDKQLKRAFKYAKSRDGFTYEDVHFFPQNWHCEFHTNFKKYHFIKYEESAAFIEDLNIFLDNLTNISKDSKHTILSEIQSAKTSHSTSGNELRNHFSNQIYNNNKLLKQLVEAFYYDFVLFGFDFPLTY</sequence>
<organism evidence="1 2">
    <name type="scientific">Rhabditophanes sp. KR3021</name>
    <dbReference type="NCBI Taxonomy" id="114890"/>
    <lineage>
        <taxon>Eukaryota</taxon>
        <taxon>Metazoa</taxon>
        <taxon>Ecdysozoa</taxon>
        <taxon>Nematoda</taxon>
        <taxon>Chromadorea</taxon>
        <taxon>Rhabditida</taxon>
        <taxon>Tylenchina</taxon>
        <taxon>Panagrolaimomorpha</taxon>
        <taxon>Strongyloidoidea</taxon>
        <taxon>Alloionematidae</taxon>
        <taxon>Rhabditophanes</taxon>
    </lineage>
</organism>
<name>A0AC35U6M5_9BILA</name>
<proteinExistence type="predicted"/>
<reference evidence="2" key="1">
    <citation type="submission" date="2016-11" db="UniProtKB">
        <authorList>
            <consortium name="WormBaseParasite"/>
        </authorList>
    </citation>
    <scope>IDENTIFICATION</scope>
    <source>
        <strain evidence="2">KR3021</strain>
    </source>
</reference>
<dbReference type="WBParaSite" id="RSKR_0000821200.1">
    <property type="protein sequence ID" value="RSKR_0000821200.1"/>
    <property type="gene ID" value="RSKR_0000821200"/>
</dbReference>
<dbReference type="Proteomes" id="UP000095286">
    <property type="component" value="Unplaced"/>
</dbReference>
<evidence type="ECO:0000313" key="2">
    <source>
        <dbReference type="WBParaSite" id="RSKR_0000821200.1"/>
    </source>
</evidence>